<dbReference type="Proteomes" id="UP000318995">
    <property type="component" value="Unassembled WGS sequence"/>
</dbReference>
<dbReference type="OrthoDB" id="215598at2"/>
<comment type="caution">
    <text evidence="2">The sequence shown here is derived from an EMBL/GenBank/DDBJ whole genome shotgun (WGS) entry which is preliminary data.</text>
</comment>
<organism evidence="2 3">
    <name type="scientific">Botrimarina hoheduenensis</name>
    <dbReference type="NCBI Taxonomy" id="2528000"/>
    <lineage>
        <taxon>Bacteria</taxon>
        <taxon>Pseudomonadati</taxon>
        <taxon>Planctomycetota</taxon>
        <taxon>Planctomycetia</taxon>
        <taxon>Pirellulales</taxon>
        <taxon>Lacipirellulaceae</taxon>
        <taxon>Botrimarina</taxon>
    </lineage>
</organism>
<evidence type="ECO:0000259" key="1">
    <source>
        <dbReference type="Pfam" id="PF13340"/>
    </source>
</evidence>
<gene>
    <name evidence="2" type="ORF">Pla111_20740</name>
</gene>
<dbReference type="PANTHER" id="PTHR46637:SF1">
    <property type="entry name" value="BLL5188 PROTEIN"/>
    <property type="match status" value="1"/>
</dbReference>
<evidence type="ECO:0000313" key="2">
    <source>
        <dbReference type="EMBL" id="TWT43124.1"/>
    </source>
</evidence>
<accession>A0A5C5VXF0</accession>
<protein>
    <recommendedName>
        <fullName evidence="1">Insertion element IS402-like domain-containing protein</fullName>
    </recommendedName>
</protein>
<reference evidence="2 3" key="1">
    <citation type="submission" date="2019-02" db="EMBL/GenBank/DDBJ databases">
        <title>Deep-cultivation of Planctomycetes and their phenomic and genomic characterization uncovers novel biology.</title>
        <authorList>
            <person name="Wiegand S."/>
            <person name="Jogler M."/>
            <person name="Boedeker C."/>
            <person name="Pinto D."/>
            <person name="Vollmers J."/>
            <person name="Rivas-Marin E."/>
            <person name="Kohn T."/>
            <person name="Peeters S.H."/>
            <person name="Heuer A."/>
            <person name="Rast P."/>
            <person name="Oberbeckmann S."/>
            <person name="Bunk B."/>
            <person name="Jeske O."/>
            <person name="Meyerdierks A."/>
            <person name="Storesund J.E."/>
            <person name="Kallscheuer N."/>
            <person name="Luecker S."/>
            <person name="Lage O.M."/>
            <person name="Pohl T."/>
            <person name="Merkel B.J."/>
            <person name="Hornburger P."/>
            <person name="Mueller R.-W."/>
            <person name="Bruemmer F."/>
            <person name="Labrenz M."/>
            <person name="Spormann A.M."/>
            <person name="Op Den Camp H."/>
            <person name="Overmann J."/>
            <person name="Amann R."/>
            <person name="Jetten M.S.M."/>
            <person name="Mascher T."/>
            <person name="Medema M.H."/>
            <person name="Devos D.P."/>
            <person name="Kaster A.-K."/>
            <person name="Ovreas L."/>
            <person name="Rohde M."/>
            <person name="Galperin M.Y."/>
            <person name="Jogler C."/>
        </authorList>
    </citation>
    <scope>NUCLEOTIDE SEQUENCE [LARGE SCALE GENOMIC DNA]</scope>
    <source>
        <strain evidence="2 3">Pla111</strain>
    </source>
</reference>
<dbReference type="InterPro" id="IPR025161">
    <property type="entry name" value="IS402-like_dom"/>
</dbReference>
<dbReference type="PANTHER" id="PTHR46637">
    <property type="entry name" value="TIS1421-TRANSPOSASE PROTEIN A"/>
    <property type="match status" value="1"/>
</dbReference>
<dbReference type="RefSeq" id="WP_146573987.1">
    <property type="nucleotide sequence ID" value="NZ_SJPH01000004.1"/>
</dbReference>
<evidence type="ECO:0000313" key="3">
    <source>
        <dbReference type="Proteomes" id="UP000318995"/>
    </source>
</evidence>
<sequence>MVRDRLSEDAWEQIAEAFPPPAAVGRKRKDPRDMVDGILYVLRTGCPWRDLPEEFGPLACPLQTSPCSDRRSGR</sequence>
<feature type="domain" description="Insertion element IS402-like" evidence="1">
    <location>
        <begin position="6"/>
        <end position="57"/>
    </location>
</feature>
<dbReference type="InterPro" id="IPR052909">
    <property type="entry name" value="Transposase_6_like"/>
</dbReference>
<dbReference type="Pfam" id="PF13340">
    <property type="entry name" value="DUF4096"/>
    <property type="match status" value="1"/>
</dbReference>
<name>A0A5C5VXF0_9BACT</name>
<proteinExistence type="predicted"/>
<keyword evidence="3" id="KW-1185">Reference proteome</keyword>
<dbReference type="AlphaFoldDB" id="A0A5C5VXF0"/>
<dbReference type="EMBL" id="SJPH01000004">
    <property type="protein sequence ID" value="TWT43124.1"/>
    <property type="molecule type" value="Genomic_DNA"/>
</dbReference>